<organism evidence="1 2">
    <name type="scientific">Candidatus Aramenus sulfurataquae</name>
    <dbReference type="NCBI Taxonomy" id="1326980"/>
    <lineage>
        <taxon>Archaea</taxon>
        <taxon>Thermoproteota</taxon>
        <taxon>Thermoprotei</taxon>
        <taxon>Sulfolobales</taxon>
        <taxon>Sulfolobaceae</taxon>
        <taxon>Candidatus Aramenus</taxon>
    </lineage>
</organism>
<dbReference type="EC" id="1.3.1.14" evidence="1"/>
<name>A0ACC6TMT9_9CREN</name>
<evidence type="ECO:0000313" key="2">
    <source>
        <dbReference type="Proteomes" id="UP000053480"/>
    </source>
</evidence>
<protein>
    <submittedName>
        <fullName evidence="1">Dihydroorotate dehydrogenase PyrD</fullName>
        <ecNumber evidence="1">1.3.1.14</ecNumber>
    </submittedName>
</protein>
<dbReference type="EMBL" id="JZWS03000002">
    <property type="protein sequence ID" value="MEW9491105.1"/>
    <property type="molecule type" value="Genomic_DNA"/>
</dbReference>
<dbReference type="Proteomes" id="UP000053480">
    <property type="component" value="Unassembled WGS sequence"/>
</dbReference>
<proteinExistence type="predicted"/>
<accession>A0ACC6TMT9</accession>
<gene>
    <name evidence="1" type="primary">pyrD</name>
    <name evidence="1" type="ORF">TQ35_0002740</name>
</gene>
<reference evidence="1" key="1">
    <citation type="submission" date="2024-07" db="EMBL/GenBank/DDBJ databases">
        <title>Metagenome and Metagenome-Assembled Genomes of Archaea from a hot spring from the geothermal field of Los Azufres, Mexico.</title>
        <authorList>
            <person name="Marin-Paredes R."/>
            <person name="Martinez-Romero E."/>
            <person name="Servin-Garciduenas L.E."/>
        </authorList>
    </citation>
    <scope>NUCLEOTIDE SEQUENCE</scope>
    <source>
        <strain evidence="1">AZ1-454</strain>
    </source>
</reference>
<keyword evidence="1" id="KW-0560">Oxidoreductase</keyword>
<sequence length="290" mass="31445">MIRLKNLEFNDPIIIPSGIVPDVKEFIQRVCKEYSPSAITTKTLTLSPLPPHSPPTLVKFHEGCYLNAIGLGNPGVEFLKDLNVDCRLFVSVGGSSPQEIAEVARIAEEKGELIEINISSPNRRGYGASLSSQVYEVVKNVKGSVKKPVFVKLGPWDNVLDLAGKALEAGADGLTLINTLKGTIIDHETLQPVLSYGTGGISGKCIYPLALRVIAEVYSEYEAEIVGMGGVFTFREVIGLMSVGAKLVGVGTAIIDRGFGVIREIRRDLYAYLEQNGLNFEEIIGRAVKR</sequence>
<comment type="caution">
    <text evidence="1">The sequence shown here is derived from an EMBL/GenBank/DDBJ whole genome shotgun (WGS) entry which is preliminary data.</text>
</comment>
<evidence type="ECO:0000313" key="1">
    <source>
        <dbReference type="EMBL" id="MEW9491105.1"/>
    </source>
</evidence>